<dbReference type="InterPro" id="IPR052058">
    <property type="entry name" value="Alcohol_O-acetyltransferase"/>
</dbReference>
<proteinExistence type="predicted"/>
<organism evidence="2 3">
    <name type="scientific">Methanospirillum lacunae</name>
    <dbReference type="NCBI Taxonomy" id="668570"/>
    <lineage>
        <taxon>Archaea</taxon>
        <taxon>Methanobacteriati</taxon>
        <taxon>Methanobacteriota</taxon>
        <taxon>Stenosarchaea group</taxon>
        <taxon>Methanomicrobia</taxon>
        <taxon>Methanomicrobiales</taxon>
        <taxon>Methanospirillaceae</taxon>
        <taxon>Methanospirillum</taxon>
    </lineage>
</organism>
<dbReference type="AlphaFoldDB" id="A0A2V2N2C0"/>
<sequence>MIRILGQPYLHNIMQVHFPFVLHQLFLSLLITLHVTFYFFLPSYEFNYHPFLCIYKSFSLLYCGSYKYLKYIMKHLLQICSTEILKSNYMNTMIPNHSHDTLQNERYPVNPFDLSTDLFCTFSNQIIHMVIHLDGQVRFDLLEKAVEMASLAEPITRCRIIRDQNTLFWQECSDFYVPDHILLLSSRTPLKLLFQALSYPLDPYLGKLFQIILLENSAKTGDIVVINVHHIVMDARGLKDFVELIIRCYNDYQSGFLTEIPITPIQSHQLPRVTTFITEKNPIETPKPPIGWSSPISVPLQSLHAEKYRYSIMMFHPDRTEIIQKTRRKWGITVNDFMIAVLVRAIASVLNEKLKVTIPLYTTIDLRRYLQIIPRRSLVNVSTSFEIRIPLNPVESIEDTGKRIHVLMNEIKSRRSGLYEMVESEILFDSGYTAAQKLINSVWNNIKEGKSKTTIFSNTGIINREQVNPGELSVRNAYILPSFFQPPGFFFLLSTFEDIMTLSASYAISAYDPDLVNRMFHYIDRDIPGFTKFPGEYKIIE</sequence>
<reference evidence="2 3" key="1">
    <citation type="submission" date="2018-05" db="EMBL/GenBank/DDBJ databases">
        <title>Draft genome of Methanospirillum lacunae Ki8-1.</title>
        <authorList>
            <person name="Dueholm M.S."/>
            <person name="Nielsen P.H."/>
            <person name="Bakmann L.F."/>
            <person name="Otzen D.E."/>
        </authorList>
    </citation>
    <scope>NUCLEOTIDE SEQUENCE [LARGE SCALE GENOMIC DNA]</scope>
    <source>
        <strain evidence="2 3">Ki8-1</strain>
    </source>
</reference>
<keyword evidence="1" id="KW-0472">Membrane</keyword>
<evidence type="ECO:0000313" key="2">
    <source>
        <dbReference type="EMBL" id="PWR74262.1"/>
    </source>
</evidence>
<name>A0A2V2N2C0_9EURY</name>
<evidence type="ECO:0008006" key="4">
    <source>
        <dbReference type="Google" id="ProtNLM"/>
    </source>
</evidence>
<evidence type="ECO:0000313" key="3">
    <source>
        <dbReference type="Proteomes" id="UP000245657"/>
    </source>
</evidence>
<evidence type="ECO:0000256" key="1">
    <source>
        <dbReference type="SAM" id="Phobius"/>
    </source>
</evidence>
<dbReference type="InterPro" id="IPR023213">
    <property type="entry name" value="CAT-like_dom_sf"/>
</dbReference>
<keyword evidence="1" id="KW-1133">Transmembrane helix</keyword>
<keyword evidence="3" id="KW-1185">Reference proteome</keyword>
<dbReference type="Gene3D" id="3.30.559.10">
    <property type="entry name" value="Chloramphenicol acetyltransferase-like domain"/>
    <property type="match status" value="1"/>
</dbReference>
<dbReference type="Proteomes" id="UP000245657">
    <property type="component" value="Unassembled WGS sequence"/>
</dbReference>
<keyword evidence="1" id="KW-0812">Transmembrane</keyword>
<dbReference type="PANTHER" id="PTHR28037">
    <property type="entry name" value="ALCOHOL O-ACETYLTRANSFERASE 1-RELATED"/>
    <property type="match status" value="1"/>
</dbReference>
<protein>
    <recommendedName>
        <fullName evidence="4">Condensation domain-containing protein</fullName>
    </recommendedName>
</protein>
<feature type="transmembrane region" description="Helical" evidence="1">
    <location>
        <begin position="20"/>
        <end position="41"/>
    </location>
</feature>
<accession>A0A2V2N2C0</accession>
<comment type="caution">
    <text evidence="2">The sequence shown here is derived from an EMBL/GenBank/DDBJ whole genome shotgun (WGS) entry which is preliminary data.</text>
</comment>
<dbReference type="Gene3D" id="3.30.559.30">
    <property type="entry name" value="Nonribosomal peptide synthetase, condensation domain"/>
    <property type="match status" value="1"/>
</dbReference>
<gene>
    <name evidence="2" type="ORF">DK846_03705</name>
</gene>
<dbReference type="EMBL" id="QGMY01000002">
    <property type="protein sequence ID" value="PWR74262.1"/>
    <property type="molecule type" value="Genomic_DNA"/>
</dbReference>
<dbReference type="SUPFAM" id="SSF52777">
    <property type="entry name" value="CoA-dependent acyltransferases"/>
    <property type="match status" value="1"/>
</dbReference>
<dbReference type="PANTHER" id="PTHR28037:SF1">
    <property type="entry name" value="ALCOHOL O-ACETYLTRANSFERASE 1-RELATED"/>
    <property type="match status" value="1"/>
</dbReference>